<dbReference type="SMART" id="SM00382">
    <property type="entry name" value="AAA"/>
    <property type="match status" value="1"/>
</dbReference>
<dbReference type="SUPFAM" id="SSF52540">
    <property type="entry name" value="P-loop containing nucleoside triphosphate hydrolases"/>
    <property type="match status" value="1"/>
</dbReference>
<dbReference type="Gene3D" id="3.40.50.300">
    <property type="entry name" value="P-loop containing nucleotide triphosphate hydrolases"/>
    <property type="match status" value="1"/>
</dbReference>
<gene>
    <name evidence="2" type="ORF">HCN58_12090</name>
</gene>
<dbReference type="InterPro" id="IPR057574">
    <property type="entry name" value="nSTAND_NTPase5_dom"/>
</dbReference>
<dbReference type="RefSeq" id="WP_171579615.1">
    <property type="nucleotide sequence ID" value="NZ_JAAVLX010000004.1"/>
</dbReference>
<reference evidence="2 3" key="1">
    <citation type="submission" date="2020-03" db="EMBL/GenBank/DDBJ databases">
        <title>Bradyrhizobium diversity isolated from nodules of Indigofera sp.</title>
        <authorList>
            <person name="Klepa M."/>
            <person name="Helene L."/>
            <person name="Hungria M."/>
        </authorList>
    </citation>
    <scope>NUCLEOTIDE SEQUENCE [LARGE SCALE GENOMIC DNA]</scope>
    <source>
        <strain evidence="2 3">WSM 1791</strain>
    </source>
</reference>
<protein>
    <recommendedName>
        <fullName evidence="1">AAA+ ATPase domain-containing protein</fullName>
    </recommendedName>
</protein>
<sequence>MPITLDDLKRRIDPTRTVLLLGAGASVPSGAPSGAELAKRLWAKIAQSDPQSEDLIETASILVRRHTRLPVVEAVRDELRKLKPNGGILGLPPFGWYQIYTTNFDRLVEAAFKAQGLPLTPIRSNYDFSNRENDAHPKLYKIHGCITQDKAFGDKPSMILTDADYVEFAKYRQALFSSLQTALLTRDVLIIGQSLRDRHLQDLARQILTSKQEGSVGQVYLLIYNPDDLRAPLLEDQGAVIVFGGIDELVHTLAQDFSESTTEASDNDTETHVLPLRLVGSTDNVASSLLAAPNAKRMFHGGPASYADIRSGSAFERALKARIFEQIDTEQNHVVAITGAAGVGKTTFARQLLTAFHDAGYHAWEHRSDFSFSHQDWLRVEASLRAQNKRGVLFVDECTNAMRATNVLVDHLSKQEGSGLSLIVTANAAQWAPRMKSPYFGTKGAHYVLSSLQDAEIYSLISLVQHNPQVSALVHSDFKRQRRDDQFSSLRRKCASDMFVCLRNIFANENLDVILLREFDDLDEPLQEYYRFVAALESIGTRVHRQLVIRMLQINPTRIGALLDGLTGIVDEYTISERNGIFGWSTRHPVIARRITQYKFSGAEELEKLFATVIDNLNPTEPLELQTVRAICDNEFGIGRIGDAKTRKALYSKLTALAPGERIPWHRLIRELLNEGDYENTEYVIRDAEAAVGVDAPIARFKIRLIVARATHTKGISRPDRLAMLRHAYEQAAKNAEINRLDKYSFSVLCDVAVEVANMDGGRYLLDEAINSMRQASSRILDPEMDTRLHLYERTLARMH</sequence>
<dbReference type="AlphaFoldDB" id="A0A7Y4GQX1"/>
<dbReference type="Pfam" id="PF25199">
    <property type="entry name" value="nSTAND_NTPase5"/>
    <property type="match status" value="1"/>
</dbReference>
<dbReference type="Pfam" id="PF13289">
    <property type="entry name" value="SIR2_2"/>
    <property type="match status" value="1"/>
</dbReference>
<dbReference type="Proteomes" id="UP000544122">
    <property type="component" value="Unassembled WGS sequence"/>
</dbReference>
<accession>A0A7Y4GQX1</accession>
<keyword evidence="3" id="KW-1185">Reference proteome</keyword>
<dbReference type="EMBL" id="JAAVLX010000004">
    <property type="protein sequence ID" value="NOJ40329.1"/>
    <property type="molecule type" value="Genomic_DNA"/>
</dbReference>
<evidence type="ECO:0000313" key="3">
    <source>
        <dbReference type="Proteomes" id="UP000544122"/>
    </source>
</evidence>
<evidence type="ECO:0000313" key="2">
    <source>
        <dbReference type="EMBL" id="NOJ40329.1"/>
    </source>
</evidence>
<proteinExistence type="predicted"/>
<dbReference type="InterPro" id="IPR003593">
    <property type="entry name" value="AAA+_ATPase"/>
</dbReference>
<dbReference type="Gene3D" id="3.40.50.1220">
    <property type="entry name" value="TPP-binding domain"/>
    <property type="match status" value="1"/>
</dbReference>
<dbReference type="InterPro" id="IPR029035">
    <property type="entry name" value="DHS-like_NAD/FAD-binding_dom"/>
</dbReference>
<dbReference type="InterPro" id="IPR027417">
    <property type="entry name" value="P-loop_NTPase"/>
</dbReference>
<evidence type="ECO:0000259" key="1">
    <source>
        <dbReference type="SMART" id="SM00382"/>
    </source>
</evidence>
<organism evidence="2 3">
    <name type="scientific">Bradyrhizobium australiense</name>
    <dbReference type="NCBI Taxonomy" id="2721161"/>
    <lineage>
        <taxon>Bacteria</taxon>
        <taxon>Pseudomonadati</taxon>
        <taxon>Pseudomonadota</taxon>
        <taxon>Alphaproteobacteria</taxon>
        <taxon>Hyphomicrobiales</taxon>
        <taxon>Nitrobacteraceae</taxon>
        <taxon>Bradyrhizobium</taxon>
    </lineage>
</organism>
<dbReference type="SUPFAM" id="SSF52467">
    <property type="entry name" value="DHS-like NAD/FAD-binding domain"/>
    <property type="match status" value="1"/>
</dbReference>
<comment type="caution">
    <text evidence="2">The sequence shown here is derived from an EMBL/GenBank/DDBJ whole genome shotgun (WGS) entry which is preliminary data.</text>
</comment>
<feature type="domain" description="AAA+ ATPase" evidence="1">
    <location>
        <begin position="331"/>
        <end position="471"/>
    </location>
</feature>
<name>A0A7Y4GQX1_9BRAD</name>